<sequence>MGKQLSLCMPNSDMRWTNITTPFESWDTSKLMYSKRDERFYMLAPGGKYLCSWDLNFKKDKKPKFHELLLHDDIPGKMTIVKCYSEYTTEGVKPPTVMVFREEETICGKKNMRHTKDIGDLCIFISKGEDFCVEASSCNLEPNSVFVHGRLFGTFNLTERSFARYEYPEGTPDMIPHSPYWLPPYSS</sequence>
<name>A0A6D2HHG3_9BRAS</name>
<evidence type="ECO:0000259" key="1">
    <source>
        <dbReference type="Pfam" id="PF03478"/>
    </source>
</evidence>
<reference evidence="2" key="1">
    <citation type="submission" date="2020-01" db="EMBL/GenBank/DDBJ databases">
        <authorList>
            <person name="Mishra B."/>
        </authorList>
    </citation>
    <scope>NUCLEOTIDE SEQUENCE [LARGE SCALE GENOMIC DNA]</scope>
</reference>
<evidence type="ECO:0000313" key="3">
    <source>
        <dbReference type="Proteomes" id="UP000467841"/>
    </source>
</evidence>
<dbReference type="OrthoDB" id="1027762at2759"/>
<keyword evidence="3" id="KW-1185">Reference proteome</keyword>
<organism evidence="2 3">
    <name type="scientific">Microthlaspi erraticum</name>
    <dbReference type="NCBI Taxonomy" id="1685480"/>
    <lineage>
        <taxon>Eukaryota</taxon>
        <taxon>Viridiplantae</taxon>
        <taxon>Streptophyta</taxon>
        <taxon>Embryophyta</taxon>
        <taxon>Tracheophyta</taxon>
        <taxon>Spermatophyta</taxon>
        <taxon>Magnoliopsida</taxon>
        <taxon>eudicotyledons</taxon>
        <taxon>Gunneridae</taxon>
        <taxon>Pentapetalae</taxon>
        <taxon>rosids</taxon>
        <taxon>malvids</taxon>
        <taxon>Brassicales</taxon>
        <taxon>Brassicaceae</taxon>
        <taxon>Coluteocarpeae</taxon>
        <taxon>Microthlaspi</taxon>
    </lineage>
</organism>
<dbReference type="AlphaFoldDB" id="A0A6D2HHG3"/>
<dbReference type="InterPro" id="IPR005174">
    <property type="entry name" value="KIB1-4_b-propeller"/>
</dbReference>
<dbReference type="Pfam" id="PF03478">
    <property type="entry name" value="Beta-prop_KIB1-4"/>
    <property type="match status" value="1"/>
</dbReference>
<comment type="caution">
    <text evidence="2">The sequence shown here is derived from an EMBL/GenBank/DDBJ whole genome shotgun (WGS) entry which is preliminary data.</text>
</comment>
<dbReference type="EMBL" id="CACVBM020000099">
    <property type="protein sequence ID" value="CAA7014225.1"/>
    <property type="molecule type" value="Genomic_DNA"/>
</dbReference>
<dbReference type="Proteomes" id="UP000467841">
    <property type="component" value="Unassembled WGS sequence"/>
</dbReference>
<gene>
    <name evidence="2" type="ORF">MERR_LOCUS1459</name>
</gene>
<proteinExistence type="predicted"/>
<accession>A0A6D2HHG3</accession>
<evidence type="ECO:0000313" key="2">
    <source>
        <dbReference type="EMBL" id="CAA7014225.1"/>
    </source>
</evidence>
<protein>
    <recommendedName>
        <fullName evidence="1">KIB1-4 beta-propeller domain-containing protein</fullName>
    </recommendedName>
</protein>
<feature type="domain" description="KIB1-4 beta-propeller" evidence="1">
    <location>
        <begin position="3"/>
        <end position="147"/>
    </location>
</feature>